<organism evidence="3 4">
    <name type="scientific">Microbacterium alkaliflavum</name>
    <dbReference type="NCBI Taxonomy" id="3248839"/>
    <lineage>
        <taxon>Bacteria</taxon>
        <taxon>Bacillati</taxon>
        <taxon>Actinomycetota</taxon>
        <taxon>Actinomycetes</taxon>
        <taxon>Micrococcales</taxon>
        <taxon>Microbacteriaceae</taxon>
        <taxon>Microbacterium</taxon>
    </lineage>
</organism>
<dbReference type="Proteomes" id="UP001610861">
    <property type="component" value="Unassembled WGS sequence"/>
</dbReference>
<gene>
    <name evidence="3" type="ORF">ACH3VR_09030</name>
</gene>
<feature type="region of interest" description="Disordered" evidence="1">
    <location>
        <begin position="68"/>
        <end position="99"/>
    </location>
</feature>
<evidence type="ECO:0000313" key="3">
    <source>
        <dbReference type="EMBL" id="MFH8250492.1"/>
    </source>
</evidence>
<accession>A0ABW7Q8B5</accession>
<name>A0ABW7Q8B5_9MICO</name>
<reference evidence="3 4" key="1">
    <citation type="submission" date="2024-09" db="EMBL/GenBank/DDBJ databases">
        <authorList>
            <person name="Pan X."/>
        </authorList>
    </citation>
    <scope>NUCLEOTIDE SEQUENCE [LARGE SCALE GENOMIC DNA]</scope>
    <source>
        <strain evidence="3 4">B2969</strain>
    </source>
</reference>
<comment type="caution">
    <text evidence="3">The sequence shown here is derived from an EMBL/GenBank/DDBJ whole genome shotgun (WGS) entry which is preliminary data.</text>
</comment>
<dbReference type="RefSeq" id="WP_396640426.1">
    <property type="nucleotide sequence ID" value="NZ_JBIQWL010000002.1"/>
</dbReference>
<keyword evidence="2" id="KW-1133">Transmembrane helix</keyword>
<keyword evidence="2" id="KW-0472">Membrane</keyword>
<keyword evidence="2" id="KW-0812">Transmembrane</keyword>
<keyword evidence="4" id="KW-1185">Reference proteome</keyword>
<evidence type="ECO:0000256" key="2">
    <source>
        <dbReference type="SAM" id="Phobius"/>
    </source>
</evidence>
<dbReference type="EMBL" id="JBIQWL010000002">
    <property type="protein sequence ID" value="MFH8250492.1"/>
    <property type="molecule type" value="Genomic_DNA"/>
</dbReference>
<feature type="transmembrane region" description="Helical" evidence="2">
    <location>
        <begin position="33"/>
        <end position="52"/>
    </location>
</feature>
<sequence>MHAAFVALLSAASTATPTPTPTPAVNPDLVTPGPWGFVAIAFLAVAVIVLVWDMMRRIRRARIRSEVDEELDAEEAAARQADDATRASRTDDEDIDPQR</sequence>
<feature type="compositionally biased region" description="Basic and acidic residues" evidence="1">
    <location>
        <begin position="76"/>
        <end position="99"/>
    </location>
</feature>
<proteinExistence type="predicted"/>
<protein>
    <submittedName>
        <fullName evidence="3">Uncharacterized protein</fullName>
    </submittedName>
</protein>
<evidence type="ECO:0000313" key="4">
    <source>
        <dbReference type="Proteomes" id="UP001610861"/>
    </source>
</evidence>
<evidence type="ECO:0000256" key="1">
    <source>
        <dbReference type="SAM" id="MobiDB-lite"/>
    </source>
</evidence>